<protein>
    <submittedName>
        <fullName evidence="2">9986_t:CDS:1</fullName>
    </submittedName>
</protein>
<organism evidence="2 3">
    <name type="scientific">Paraglomus occultum</name>
    <dbReference type="NCBI Taxonomy" id="144539"/>
    <lineage>
        <taxon>Eukaryota</taxon>
        <taxon>Fungi</taxon>
        <taxon>Fungi incertae sedis</taxon>
        <taxon>Mucoromycota</taxon>
        <taxon>Glomeromycotina</taxon>
        <taxon>Glomeromycetes</taxon>
        <taxon>Paraglomerales</taxon>
        <taxon>Paraglomeraceae</taxon>
        <taxon>Paraglomus</taxon>
    </lineage>
</organism>
<comment type="caution">
    <text evidence="2">The sequence shown here is derived from an EMBL/GenBank/DDBJ whole genome shotgun (WGS) entry which is preliminary data.</text>
</comment>
<gene>
    <name evidence="2" type="ORF">POCULU_LOCUS7394</name>
</gene>
<keyword evidence="3" id="KW-1185">Reference proteome</keyword>
<proteinExistence type="predicted"/>
<evidence type="ECO:0000256" key="1">
    <source>
        <dbReference type="SAM" id="MobiDB-lite"/>
    </source>
</evidence>
<reference evidence="2" key="1">
    <citation type="submission" date="2021-06" db="EMBL/GenBank/DDBJ databases">
        <authorList>
            <person name="Kallberg Y."/>
            <person name="Tangrot J."/>
            <person name="Rosling A."/>
        </authorList>
    </citation>
    <scope>NUCLEOTIDE SEQUENCE</scope>
    <source>
        <strain evidence="2">IA702</strain>
    </source>
</reference>
<feature type="non-terminal residue" evidence="2">
    <location>
        <position position="206"/>
    </location>
</feature>
<sequence>NVIANSATFSIPSGKIWWVWSATPSNIFTCNAIYSNSTTFNSTCGSALNLVPSATGYSAFKFFMWSFNSKTTPVLDPNTFKTVNSISSCSDLPCGCGPAAASFNQYYVLAIQNNNAFSVDLQLDVSWDMDCGQSNTGNSTTSGSGDPTSPTNSNPTSPSTSSSGNPSSTNGSSGNPSSTNGSSVNSNSSGITYLISLVTMVVFLWN</sequence>
<name>A0A9N9CF66_9GLOM</name>
<feature type="region of interest" description="Disordered" evidence="1">
    <location>
        <begin position="134"/>
        <end position="185"/>
    </location>
</feature>
<evidence type="ECO:0000313" key="2">
    <source>
        <dbReference type="EMBL" id="CAG8599625.1"/>
    </source>
</evidence>
<dbReference type="EMBL" id="CAJVPJ010001664">
    <property type="protein sequence ID" value="CAG8599625.1"/>
    <property type="molecule type" value="Genomic_DNA"/>
</dbReference>
<accession>A0A9N9CF66</accession>
<dbReference type="AlphaFoldDB" id="A0A9N9CF66"/>
<evidence type="ECO:0000313" key="3">
    <source>
        <dbReference type="Proteomes" id="UP000789572"/>
    </source>
</evidence>
<dbReference type="Proteomes" id="UP000789572">
    <property type="component" value="Unassembled WGS sequence"/>
</dbReference>